<protein>
    <submittedName>
        <fullName evidence="1">Uncharacterized protein</fullName>
    </submittedName>
</protein>
<evidence type="ECO:0000313" key="1">
    <source>
        <dbReference type="EMBL" id="MET7015517.1"/>
    </source>
</evidence>
<accession>A0ABV2TNL4</accession>
<proteinExistence type="predicted"/>
<dbReference type="EMBL" id="JBEWZI010000018">
    <property type="protein sequence ID" value="MET7015517.1"/>
    <property type="molecule type" value="Genomic_DNA"/>
</dbReference>
<comment type="caution">
    <text evidence="1">The sequence shown here is derived from an EMBL/GenBank/DDBJ whole genome shotgun (WGS) entry which is preliminary data.</text>
</comment>
<evidence type="ECO:0000313" key="2">
    <source>
        <dbReference type="Proteomes" id="UP001549691"/>
    </source>
</evidence>
<sequence length="51" mass="5847">MSKSISFDISSDHGYSADAEIERQEYLDETHVDSFQFGVGRLMEAEFEVKD</sequence>
<gene>
    <name evidence="1" type="ORF">ABXR19_15115</name>
</gene>
<dbReference type="RefSeq" id="WP_354601977.1">
    <property type="nucleotide sequence ID" value="NZ_JBEWZI010000018.1"/>
</dbReference>
<keyword evidence="2" id="KW-1185">Reference proteome</keyword>
<organism evidence="1 2">
    <name type="scientific">Uliginosibacterium flavum</name>
    <dbReference type="NCBI Taxonomy" id="1396831"/>
    <lineage>
        <taxon>Bacteria</taxon>
        <taxon>Pseudomonadati</taxon>
        <taxon>Pseudomonadota</taxon>
        <taxon>Betaproteobacteria</taxon>
        <taxon>Rhodocyclales</taxon>
        <taxon>Zoogloeaceae</taxon>
        <taxon>Uliginosibacterium</taxon>
    </lineage>
</organism>
<name>A0ABV2TNL4_9RHOO</name>
<reference evidence="1 2" key="1">
    <citation type="submission" date="2024-07" db="EMBL/GenBank/DDBJ databases">
        <title>Uliginosibacterium flavum JJ3220;KACC:17644.</title>
        <authorList>
            <person name="Kim M.K."/>
        </authorList>
    </citation>
    <scope>NUCLEOTIDE SEQUENCE [LARGE SCALE GENOMIC DNA]</scope>
    <source>
        <strain evidence="1 2">KACC:17644</strain>
    </source>
</reference>
<dbReference type="Proteomes" id="UP001549691">
    <property type="component" value="Unassembled WGS sequence"/>
</dbReference>